<sequence>MHVEGILMRMAGREDGHRLERRESPWSQLARGVQAFAIDACTRGAARNEGRGIGGNTGTLQGMFCYFEYH</sequence>
<reference evidence="1 3" key="1">
    <citation type="journal article" date="2014" name="BMC Genomics">
        <title>Genome sequence of Anopheles sinensis provides insight into genetics basis of mosquito competence for malaria parasites.</title>
        <authorList>
            <person name="Zhou D."/>
            <person name="Zhang D."/>
            <person name="Ding G."/>
            <person name="Shi L."/>
            <person name="Hou Q."/>
            <person name="Ye Y."/>
            <person name="Xu Y."/>
            <person name="Zhou H."/>
            <person name="Xiong C."/>
            <person name="Li S."/>
            <person name="Yu J."/>
            <person name="Hong S."/>
            <person name="Yu X."/>
            <person name="Zou P."/>
            <person name="Chen C."/>
            <person name="Chang X."/>
            <person name="Wang W."/>
            <person name="Lv Y."/>
            <person name="Sun Y."/>
            <person name="Ma L."/>
            <person name="Shen B."/>
            <person name="Zhu C."/>
        </authorList>
    </citation>
    <scope>NUCLEOTIDE SEQUENCE [LARGE SCALE GENOMIC DNA]</scope>
</reference>
<evidence type="ECO:0000313" key="2">
    <source>
        <dbReference type="EnsemblMetazoa" id="ASIC009834-PA"/>
    </source>
</evidence>
<proteinExistence type="predicted"/>
<dbReference type="EMBL" id="ATLV01017357">
    <property type="status" value="NOT_ANNOTATED_CDS"/>
    <property type="molecule type" value="Genomic_DNA"/>
</dbReference>
<organism evidence="1">
    <name type="scientific">Anopheles sinensis</name>
    <name type="common">Mosquito</name>
    <dbReference type="NCBI Taxonomy" id="74873"/>
    <lineage>
        <taxon>Eukaryota</taxon>
        <taxon>Metazoa</taxon>
        <taxon>Ecdysozoa</taxon>
        <taxon>Arthropoda</taxon>
        <taxon>Hexapoda</taxon>
        <taxon>Insecta</taxon>
        <taxon>Pterygota</taxon>
        <taxon>Neoptera</taxon>
        <taxon>Endopterygota</taxon>
        <taxon>Diptera</taxon>
        <taxon>Nematocera</taxon>
        <taxon>Culicoidea</taxon>
        <taxon>Culicidae</taxon>
        <taxon>Anophelinae</taxon>
        <taxon>Anopheles</taxon>
    </lineage>
</organism>
<dbReference type="Proteomes" id="UP000030765">
    <property type="component" value="Unassembled WGS sequence"/>
</dbReference>
<evidence type="ECO:0000313" key="3">
    <source>
        <dbReference type="Proteomes" id="UP000030765"/>
    </source>
</evidence>
<reference evidence="2" key="2">
    <citation type="submission" date="2020-05" db="UniProtKB">
        <authorList>
            <consortium name="EnsemblMetazoa"/>
        </authorList>
    </citation>
    <scope>IDENTIFICATION</scope>
</reference>
<name>A0A084VVZ3_ANOSI</name>
<dbReference type="VEuPathDB" id="VectorBase:ASIC009834"/>
<protein>
    <submittedName>
        <fullName evidence="1 2">Uncharacterized protein</fullName>
    </submittedName>
</protein>
<dbReference type="EMBL" id="KE525164">
    <property type="protein sequence ID" value="KFB42137.1"/>
    <property type="molecule type" value="Genomic_DNA"/>
</dbReference>
<accession>A0A084VVZ3</accession>
<evidence type="ECO:0000313" key="1">
    <source>
        <dbReference type="EMBL" id="KFB42137.1"/>
    </source>
</evidence>
<gene>
    <name evidence="1" type="ORF">ZHAS_00009834</name>
</gene>
<dbReference type="AlphaFoldDB" id="A0A084VVZ3"/>
<dbReference type="EnsemblMetazoa" id="ASIC009834-RA">
    <property type="protein sequence ID" value="ASIC009834-PA"/>
    <property type="gene ID" value="ASIC009834"/>
</dbReference>
<keyword evidence="3" id="KW-1185">Reference proteome</keyword>